<reference evidence="3" key="1">
    <citation type="submission" date="2021-02" db="EMBL/GenBank/DDBJ databases">
        <authorList>
            <person name="Steward A R."/>
        </authorList>
    </citation>
    <scope>NUCLEOTIDE SEQUENCE</scope>
</reference>
<evidence type="ECO:0000313" key="3">
    <source>
        <dbReference type="EMBL" id="CAF4925129.1"/>
    </source>
</evidence>
<protein>
    <submittedName>
        <fullName evidence="3">Uncharacterized protein</fullName>
    </submittedName>
</protein>
<dbReference type="EMBL" id="CAJOBZ010000061">
    <property type="protein sequence ID" value="CAF4925129.1"/>
    <property type="molecule type" value="Genomic_DNA"/>
</dbReference>
<feature type="compositionally biased region" description="Polar residues" evidence="1">
    <location>
        <begin position="52"/>
        <end position="66"/>
    </location>
</feature>
<evidence type="ECO:0000256" key="1">
    <source>
        <dbReference type="SAM" id="MobiDB-lite"/>
    </source>
</evidence>
<keyword evidence="4" id="KW-1185">Reference proteome</keyword>
<gene>
    <name evidence="3" type="ORF">PMACD_LOCUS13385</name>
</gene>
<evidence type="ECO:0000256" key="2">
    <source>
        <dbReference type="SAM" id="SignalP"/>
    </source>
</evidence>
<feature type="region of interest" description="Disordered" evidence="1">
    <location>
        <begin position="42"/>
        <end position="66"/>
    </location>
</feature>
<keyword evidence="2" id="KW-0732">Signal</keyword>
<feature type="chain" id="PRO_5032722439" evidence="2">
    <location>
        <begin position="18"/>
        <end position="100"/>
    </location>
</feature>
<evidence type="ECO:0000313" key="4">
    <source>
        <dbReference type="Proteomes" id="UP000663880"/>
    </source>
</evidence>
<comment type="caution">
    <text evidence="3">The sequence shown here is derived from an EMBL/GenBank/DDBJ whole genome shotgun (WGS) entry which is preliminary data.</text>
</comment>
<dbReference type="AlphaFoldDB" id="A0A821WMD6"/>
<feature type="signal peptide" evidence="2">
    <location>
        <begin position="1"/>
        <end position="17"/>
    </location>
</feature>
<accession>A0A821WMD6</accession>
<organism evidence="3 4">
    <name type="scientific">Pieris macdunnoughi</name>
    <dbReference type="NCBI Taxonomy" id="345717"/>
    <lineage>
        <taxon>Eukaryota</taxon>
        <taxon>Metazoa</taxon>
        <taxon>Ecdysozoa</taxon>
        <taxon>Arthropoda</taxon>
        <taxon>Hexapoda</taxon>
        <taxon>Insecta</taxon>
        <taxon>Pterygota</taxon>
        <taxon>Neoptera</taxon>
        <taxon>Endopterygota</taxon>
        <taxon>Lepidoptera</taxon>
        <taxon>Glossata</taxon>
        <taxon>Ditrysia</taxon>
        <taxon>Papilionoidea</taxon>
        <taxon>Pieridae</taxon>
        <taxon>Pierinae</taxon>
        <taxon>Pieris</taxon>
    </lineage>
</organism>
<name>A0A821WMD6_9NEOP</name>
<feature type="compositionally biased region" description="Basic and acidic residues" evidence="1">
    <location>
        <begin position="42"/>
        <end position="51"/>
    </location>
</feature>
<proteinExistence type="predicted"/>
<sequence length="100" mass="11549">MSIFRLWPCVQIFLVVASRNVCEKNTVFNILGALENAHWDECQRSQTDRPHSPTTHLPQTSHNESSKISPLYNLDYIPYMFINISGLIEAIFLQVQDREA</sequence>
<dbReference type="Proteomes" id="UP000663880">
    <property type="component" value="Unassembled WGS sequence"/>
</dbReference>